<reference evidence="9" key="2">
    <citation type="submission" date="2023-05" db="EMBL/GenBank/DDBJ databases">
        <authorList>
            <consortium name="Lawrence Berkeley National Laboratory"/>
            <person name="Steindorff A."/>
            <person name="Hensen N."/>
            <person name="Bonometti L."/>
            <person name="Westerberg I."/>
            <person name="Brannstrom I.O."/>
            <person name="Guillou S."/>
            <person name="Cros-Aarteil S."/>
            <person name="Calhoun S."/>
            <person name="Haridas S."/>
            <person name="Kuo A."/>
            <person name="Mondo S."/>
            <person name="Pangilinan J."/>
            <person name="Riley R."/>
            <person name="Labutti K."/>
            <person name="Andreopoulos B."/>
            <person name="Lipzen A."/>
            <person name="Chen C."/>
            <person name="Yanf M."/>
            <person name="Daum C."/>
            <person name="Ng V."/>
            <person name="Clum A."/>
            <person name="Ohm R."/>
            <person name="Martin F."/>
            <person name="Silar P."/>
            <person name="Natvig D."/>
            <person name="Lalanne C."/>
            <person name="Gautier V."/>
            <person name="Ament-Velasquez S.L."/>
            <person name="Kruys A."/>
            <person name="Hutchinson M.I."/>
            <person name="Powell A.J."/>
            <person name="Barry K."/>
            <person name="Miller A.N."/>
            <person name="Grigoriev I.V."/>
            <person name="Debuchy R."/>
            <person name="Gladieux P."/>
            <person name="Thoren M.H."/>
            <person name="Johannesson H."/>
        </authorList>
    </citation>
    <scope>NUCLEOTIDE SEQUENCE</scope>
    <source>
        <strain evidence="9">CBS 103.79</strain>
    </source>
</reference>
<dbReference type="EMBL" id="MU855338">
    <property type="protein sequence ID" value="KAK3906048.1"/>
    <property type="molecule type" value="Genomic_DNA"/>
</dbReference>
<feature type="transmembrane region" description="Helical" evidence="7">
    <location>
        <begin position="174"/>
        <end position="200"/>
    </location>
</feature>
<keyword evidence="3 7" id="KW-1133">Transmembrane helix</keyword>
<feature type="transmembrane region" description="Helical" evidence="7">
    <location>
        <begin position="256"/>
        <end position="276"/>
    </location>
</feature>
<feature type="transmembrane region" description="Helical" evidence="7">
    <location>
        <begin position="54"/>
        <end position="77"/>
    </location>
</feature>
<evidence type="ECO:0000313" key="10">
    <source>
        <dbReference type="Proteomes" id="UP001303889"/>
    </source>
</evidence>
<evidence type="ECO:0000259" key="8">
    <source>
        <dbReference type="Pfam" id="PF20684"/>
    </source>
</evidence>
<evidence type="ECO:0000256" key="5">
    <source>
        <dbReference type="ARBA" id="ARBA00038359"/>
    </source>
</evidence>
<dbReference type="Pfam" id="PF20684">
    <property type="entry name" value="Fung_rhodopsin"/>
    <property type="match status" value="1"/>
</dbReference>
<evidence type="ECO:0000256" key="3">
    <source>
        <dbReference type="ARBA" id="ARBA00022989"/>
    </source>
</evidence>
<keyword evidence="10" id="KW-1185">Reference proteome</keyword>
<evidence type="ECO:0000256" key="6">
    <source>
        <dbReference type="SAM" id="MobiDB-lite"/>
    </source>
</evidence>
<evidence type="ECO:0000256" key="1">
    <source>
        <dbReference type="ARBA" id="ARBA00004141"/>
    </source>
</evidence>
<evidence type="ECO:0000313" key="9">
    <source>
        <dbReference type="EMBL" id="KAK3906048.1"/>
    </source>
</evidence>
<dbReference type="PANTHER" id="PTHR33048">
    <property type="entry name" value="PTH11-LIKE INTEGRAL MEMBRANE PROTEIN (AFU_ORTHOLOGUE AFUA_5G11245)"/>
    <property type="match status" value="1"/>
</dbReference>
<dbReference type="InterPro" id="IPR052337">
    <property type="entry name" value="SAT4-like"/>
</dbReference>
<sequence length="394" mass="43090">MSGSVLPGISGYNPHNLQPWTVEVVTSVTALATVAVGLRLLSRHIKAQKLWWDDYMIIFSLAWNFIVVGLIFGMYSAGMGIHADKVPLDDIVRMAKLLVAAEIFYAFNLVWTKLSVLLMYYRVFRFPLFKNMAYGIGAFVIAWVITITFLFIFICVPVEKLWYPDLPGHCIDQVGTWIANAASTILSDIAILVLPIPQVWKLQLRKPEKIGVTFAFCLGFFVVFASAYRFSVLFSYSNGDPTYTLAPTVGWTAIEMSAGIVSACLPTLGPVFAVCATKLGIKRTLLTTRGERTNNTGSSKNFAGQSGTASMRDGADLELQKAMKASGGAGFYRLPDSQMSGDTTRAPDAELRPKHGYGYTVTSHPGKGDGESLSGDEVPLHGIRVHTDFKQSTG</sequence>
<feature type="domain" description="Rhodopsin" evidence="8">
    <location>
        <begin position="38"/>
        <end position="272"/>
    </location>
</feature>
<keyword evidence="2 7" id="KW-0812">Transmembrane</keyword>
<feature type="region of interest" description="Disordered" evidence="6">
    <location>
        <begin position="333"/>
        <end position="394"/>
    </location>
</feature>
<feature type="transmembrane region" description="Helical" evidence="7">
    <location>
        <begin position="212"/>
        <end position="236"/>
    </location>
</feature>
<feature type="transmembrane region" description="Helical" evidence="7">
    <location>
        <begin position="133"/>
        <end position="154"/>
    </location>
</feature>
<dbReference type="AlphaFoldDB" id="A0AAN6RXG7"/>
<comment type="caution">
    <text evidence="9">The sequence shown here is derived from an EMBL/GenBank/DDBJ whole genome shotgun (WGS) entry which is preliminary data.</text>
</comment>
<dbReference type="InterPro" id="IPR049326">
    <property type="entry name" value="Rhodopsin_dom_fungi"/>
</dbReference>
<evidence type="ECO:0000256" key="2">
    <source>
        <dbReference type="ARBA" id="ARBA00022692"/>
    </source>
</evidence>
<feature type="compositionally biased region" description="Basic and acidic residues" evidence="6">
    <location>
        <begin position="385"/>
        <end position="394"/>
    </location>
</feature>
<accession>A0AAN6RXG7</accession>
<dbReference type="GO" id="GO:0016020">
    <property type="term" value="C:membrane"/>
    <property type="evidence" value="ECO:0007669"/>
    <property type="project" value="UniProtKB-SubCell"/>
</dbReference>
<gene>
    <name evidence="9" type="ORF">C8A05DRAFT_12183</name>
</gene>
<reference evidence="9" key="1">
    <citation type="journal article" date="2023" name="Mol. Phylogenet. Evol.">
        <title>Genome-scale phylogeny and comparative genomics of the fungal order Sordariales.</title>
        <authorList>
            <person name="Hensen N."/>
            <person name="Bonometti L."/>
            <person name="Westerberg I."/>
            <person name="Brannstrom I.O."/>
            <person name="Guillou S."/>
            <person name="Cros-Aarteil S."/>
            <person name="Calhoun S."/>
            <person name="Haridas S."/>
            <person name="Kuo A."/>
            <person name="Mondo S."/>
            <person name="Pangilinan J."/>
            <person name="Riley R."/>
            <person name="LaButti K."/>
            <person name="Andreopoulos B."/>
            <person name="Lipzen A."/>
            <person name="Chen C."/>
            <person name="Yan M."/>
            <person name="Daum C."/>
            <person name="Ng V."/>
            <person name="Clum A."/>
            <person name="Steindorff A."/>
            <person name="Ohm R.A."/>
            <person name="Martin F."/>
            <person name="Silar P."/>
            <person name="Natvig D.O."/>
            <person name="Lalanne C."/>
            <person name="Gautier V."/>
            <person name="Ament-Velasquez S.L."/>
            <person name="Kruys A."/>
            <person name="Hutchinson M.I."/>
            <person name="Powell A.J."/>
            <person name="Barry K."/>
            <person name="Miller A.N."/>
            <person name="Grigoriev I.V."/>
            <person name="Debuchy R."/>
            <person name="Gladieux P."/>
            <person name="Hiltunen Thoren M."/>
            <person name="Johannesson H."/>
        </authorList>
    </citation>
    <scope>NUCLEOTIDE SEQUENCE</scope>
    <source>
        <strain evidence="9">CBS 103.79</strain>
    </source>
</reference>
<evidence type="ECO:0000256" key="7">
    <source>
        <dbReference type="SAM" id="Phobius"/>
    </source>
</evidence>
<dbReference type="PANTHER" id="PTHR33048:SF151">
    <property type="entry name" value="INTEGRAL MEMBRANE PROTEIN"/>
    <property type="match status" value="1"/>
</dbReference>
<comment type="subcellular location">
    <subcellularLocation>
        <location evidence="1">Membrane</location>
        <topology evidence="1">Multi-pass membrane protein</topology>
    </subcellularLocation>
</comment>
<keyword evidence="4 7" id="KW-0472">Membrane</keyword>
<comment type="similarity">
    <text evidence="5">Belongs to the SAT4 family.</text>
</comment>
<feature type="transmembrane region" description="Helical" evidence="7">
    <location>
        <begin position="97"/>
        <end position="121"/>
    </location>
</feature>
<evidence type="ECO:0000256" key="4">
    <source>
        <dbReference type="ARBA" id="ARBA00023136"/>
    </source>
</evidence>
<feature type="transmembrane region" description="Helical" evidence="7">
    <location>
        <begin position="20"/>
        <end position="42"/>
    </location>
</feature>
<organism evidence="9 10">
    <name type="scientific">Staphylotrichum tortipilum</name>
    <dbReference type="NCBI Taxonomy" id="2831512"/>
    <lineage>
        <taxon>Eukaryota</taxon>
        <taxon>Fungi</taxon>
        <taxon>Dikarya</taxon>
        <taxon>Ascomycota</taxon>
        <taxon>Pezizomycotina</taxon>
        <taxon>Sordariomycetes</taxon>
        <taxon>Sordariomycetidae</taxon>
        <taxon>Sordariales</taxon>
        <taxon>Chaetomiaceae</taxon>
        <taxon>Staphylotrichum</taxon>
    </lineage>
</organism>
<protein>
    <recommendedName>
        <fullName evidence="8">Rhodopsin domain-containing protein</fullName>
    </recommendedName>
</protein>
<proteinExistence type="inferred from homology"/>
<name>A0AAN6RXG7_9PEZI</name>
<dbReference type="Proteomes" id="UP001303889">
    <property type="component" value="Unassembled WGS sequence"/>
</dbReference>